<organism evidence="3 4">
    <name type="scientific">Brevundimonas intermedia</name>
    <dbReference type="NCBI Taxonomy" id="74315"/>
    <lineage>
        <taxon>Bacteria</taxon>
        <taxon>Pseudomonadati</taxon>
        <taxon>Pseudomonadota</taxon>
        <taxon>Alphaproteobacteria</taxon>
        <taxon>Caulobacterales</taxon>
        <taxon>Caulobacteraceae</taxon>
        <taxon>Brevundimonas</taxon>
    </lineage>
</organism>
<comment type="caution">
    <text evidence="3">The sequence shown here is derived from an EMBL/GenBank/DDBJ whole genome shotgun (WGS) entry which is preliminary data.</text>
</comment>
<dbReference type="RefSeq" id="WP_135193802.1">
    <property type="nucleotide sequence ID" value="NZ_SPVH01000002.1"/>
</dbReference>
<dbReference type="OrthoDB" id="9976698at2"/>
<accession>A0A4Y9RYS3</accession>
<proteinExistence type="predicted"/>
<name>A0A4Y9RYS3_9CAUL</name>
<reference evidence="3 4" key="1">
    <citation type="submission" date="2019-03" db="EMBL/GenBank/DDBJ databases">
        <title>Draft genome of Brevundimonas sp. a heavy metal resistant soil bacteria.</title>
        <authorList>
            <person name="Soto J."/>
        </authorList>
    </citation>
    <scope>NUCLEOTIDE SEQUENCE [LARGE SCALE GENOMIC DNA]</scope>
    <source>
        <strain evidence="3 4">B-10</strain>
    </source>
</reference>
<dbReference type="EMBL" id="SPVH01000002">
    <property type="protein sequence ID" value="TFW14417.1"/>
    <property type="molecule type" value="Genomic_DNA"/>
</dbReference>
<keyword evidence="2" id="KW-0472">Membrane</keyword>
<evidence type="ECO:0000313" key="4">
    <source>
        <dbReference type="Proteomes" id="UP000298216"/>
    </source>
</evidence>
<evidence type="ECO:0000313" key="3">
    <source>
        <dbReference type="EMBL" id="TFW14417.1"/>
    </source>
</evidence>
<keyword evidence="2" id="KW-0812">Transmembrane</keyword>
<keyword evidence="4" id="KW-1185">Reference proteome</keyword>
<keyword evidence="2" id="KW-1133">Transmembrane helix</keyword>
<gene>
    <name evidence="3" type="ORF">EGY25_04285</name>
</gene>
<dbReference type="AlphaFoldDB" id="A0A4Y9RYS3"/>
<keyword evidence="1" id="KW-0175">Coiled coil</keyword>
<evidence type="ECO:0000256" key="2">
    <source>
        <dbReference type="SAM" id="Phobius"/>
    </source>
</evidence>
<sequence>MPEEIAAPITSWTGLISLLGALGLGGALTALASRPSRRAVAATAAKDEATGEAAVIGALANAFTGTTASLREEIERMQDTLNEFRQRVAEAEGEVRAVLAREAVKDRLIADQKAQLDIAHNDVVRLRAERDAALETSIQKEGEIRQLKAVIEAHARVGG</sequence>
<feature type="coiled-coil region" evidence="1">
    <location>
        <begin position="67"/>
        <end position="129"/>
    </location>
</feature>
<evidence type="ECO:0000256" key="1">
    <source>
        <dbReference type="SAM" id="Coils"/>
    </source>
</evidence>
<dbReference type="Proteomes" id="UP000298216">
    <property type="component" value="Unassembled WGS sequence"/>
</dbReference>
<protein>
    <submittedName>
        <fullName evidence="3">Uncharacterized protein</fullName>
    </submittedName>
</protein>
<feature type="transmembrane region" description="Helical" evidence="2">
    <location>
        <begin position="12"/>
        <end position="32"/>
    </location>
</feature>